<dbReference type="GO" id="GO:0006412">
    <property type="term" value="P:translation"/>
    <property type="evidence" value="ECO:0007669"/>
    <property type="project" value="InterPro"/>
</dbReference>
<comment type="similarity">
    <text evidence="2 8">Belongs to the universal ribosomal protein uL3 family.</text>
</comment>
<protein>
    <recommendedName>
        <fullName evidence="7">Large ribosomal subunit protein uL3m</fullName>
    </recommendedName>
</protein>
<dbReference type="NCBIfam" id="TIGR03625">
    <property type="entry name" value="L3_bact"/>
    <property type="match status" value="1"/>
</dbReference>
<dbReference type="RefSeq" id="XP_020077503.1">
    <property type="nucleotide sequence ID" value="XM_020219223.1"/>
</dbReference>
<dbReference type="FunFam" id="2.40.30.10:FF:000004">
    <property type="entry name" value="50S ribosomal protein L3"/>
    <property type="match status" value="1"/>
</dbReference>
<evidence type="ECO:0000256" key="6">
    <source>
        <dbReference type="ARBA" id="ARBA00023274"/>
    </source>
</evidence>
<dbReference type="SUPFAM" id="SSF50447">
    <property type="entry name" value="Translation proteins"/>
    <property type="match status" value="1"/>
</dbReference>
<dbReference type="GO" id="GO:0003735">
    <property type="term" value="F:structural constituent of ribosome"/>
    <property type="evidence" value="ECO:0007669"/>
    <property type="project" value="InterPro"/>
</dbReference>
<keyword evidence="6 8" id="KW-0687">Ribonucleoprotein</keyword>
<dbReference type="AlphaFoldDB" id="A0A1E4RMG4"/>
<evidence type="ECO:0000313" key="10">
    <source>
        <dbReference type="EMBL" id="ODV68436.1"/>
    </source>
</evidence>
<dbReference type="PANTHER" id="PTHR11229">
    <property type="entry name" value="50S RIBOSOMAL PROTEIN L3"/>
    <property type="match status" value="1"/>
</dbReference>
<proteinExistence type="inferred from homology"/>
<dbReference type="Gene3D" id="2.40.30.10">
    <property type="entry name" value="Translation factors"/>
    <property type="match status" value="2"/>
</dbReference>
<evidence type="ECO:0000256" key="1">
    <source>
        <dbReference type="ARBA" id="ARBA00004173"/>
    </source>
</evidence>
<evidence type="ECO:0000256" key="3">
    <source>
        <dbReference type="ARBA" id="ARBA00022946"/>
    </source>
</evidence>
<dbReference type="EMBL" id="KV454539">
    <property type="protein sequence ID" value="ODV68436.1"/>
    <property type="molecule type" value="Genomic_DNA"/>
</dbReference>
<reference evidence="11" key="1">
    <citation type="submission" date="2016-05" db="EMBL/GenBank/DDBJ databases">
        <title>Comparative genomics of biotechnologically important yeasts.</title>
        <authorList>
            <consortium name="DOE Joint Genome Institute"/>
            <person name="Riley R."/>
            <person name="Haridas S."/>
            <person name="Wolfe K.H."/>
            <person name="Lopes M.R."/>
            <person name="Hittinger C.T."/>
            <person name="Goker M."/>
            <person name="Salamov A."/>
            <person name="Wisecaver J."/>
            <person name="Long T.M."/>
            <person name="Aerts A.L."/>
            <person name="Barry K."/>
            <person name="Choi C."/>
            <person name="Clum A."/>
            <person name="Coughlan A.Y."/>
            <person name="Deshpande S."/>
            <person name="Douglass A.P."/>
            <person name="Hanson S.J."/>
            <person name="Klenk H.-P."/>
            <person name="Labutti K."/>
            <person name="Lapidus A."/>
            <person name="Lindquist E."/>
            <person name="Lipzen A."/>
            <person name="Meier-Kolthoff J.P."/>
            <person name="Ohm R.A."/>
            <person name="Otillar R.P."/>
            <person name="Pangilinan J."/>
            <person name="Peng Y."/>
            <person name="Rokas A."/>
            <person name="Rosa C.A."/>
            <person name="Scheuner C."/>
            <person name="Sibirny A.A."/>
            <person name="Slot J.C."/>
            <person name="Stielow J.B."/>
            <person name="Sun H."/>
            <person name="Kurtzman C.P."/>
            <person name="Blackwell M."/>
            <person name="Grigoriev I.V."/>
            <person name="Jeffries T.W."/>
        </authorList>
    </citation>
    <scope>NUCLEOTIDE SEQUENCE [LARGE SCALE GENOMIC DNA]</scope>
    <source>
        <strain evidence="11">NRRL Y-1933</strain>
    </source>
</reference>
<evidence type="ECO:0000256" key="8">
    <source>
        <dbReference type="RuleBase" id="RU003905"/>
    </source>
</evidence>
<dbReference type="GO" id="GO:0005762">
    <property type="term" value="C:mitochondrial large ribosomal subunit"/>
    <property type="evidence" value="ECO:0007669"/>
    <property type="project" value="TreeGrafter"/>
</dbReference>
<dbReference type="GeneID" id="30993773"/>
<dbReference type="PANTHER" id="PTHR11229:SF8">
    <property type="entry name" value="LARGE RIBOSOMAL SUBUNIT PROTEIN UL3M"/>
    <property type="match status" value="1"/>
</dbReference>
<dbReference type="Proteomes" id="UP000095085">
    <property type="component" value="Unassembled WGS sequence"/>
</dbReference>
<organism evidence="10 11">
    <name type="scientific">Hyphopichia burtonii NRRL Y-1933</name>
    <dbReference type="NCBI Taxonomy" id="984485"/>
    <lineage>
        <taxon>Eukaryota</taxon>
        <taxon>Fungi</taxon>
        <taxon>Dikarya</taxon>
        <taxon>Ascomycota</taxon>
        <taxon>Saccharomycotina</taxon>
        <taxon>Pichiomycetes</taxon>
        <taxon>Debaryomycetaceae</taxon>
        <taxon>Hyphopichia</taxon>
    </lineage>
</organism>
<dbReference type="InterPro" id="IPR019926">
    <property type="entry name" value="Ribosomal_uL3_CS"/>
</dbReference>
<evidence type="ECO:0000256" key="9">
    <source>
        <dbReference type="SAM" id="MobiDB-lite"/>
    </source>
</evidence>
<evidence type="ECO:0000256" key="4">
    <source>
        <dbReference type="ARBA" id="ARBA00022980"/>
    </source>
</evidence>
<name>A0A1E4RMG4_9ASCO</name>
<evidence type="ECO:0000256" key="7">
    <source>
        <dbReference type="ARBA" id="ARBA00035209"/>
    </source>
</evidence>
<evidence type="ECO:0000256" key="5">
    <source>
        <dbReference type="ARBA" id="ARBA00023128"/>
    </source>
</evidence>
<evidence type="ECO:0000256" key="2">
    <source>
        <dbReference type="ARBA" id="ARBA00006540"/>
    </source>
</evidence>
<feature type="region of interest" description="Disordered" evidence="9">
    <location>
        <begin position="180"/>
        <end position="204"/>
    </location>
</feature>
<sequence length="260" mass="28008">MFKRGAAQITSLHAIPSIRTSPPVKNHSLEASNLRKRLLERCGLLGVKRGMITWYTDKGEQFGATVIEIDSCEVIENKIAENDGYDSVTLGHIDKLKNLSPKVLPKFEKAGVSPKANIGEFRIRGNEGHIPEGTELRADHFKIGQLVDVRGVTKGKGFAGVMKRHGFKGLKATHGVSKAHRSAGSTGAGQDPGRVLPGKKMAGRMGGQHCTVNNNEVLHVDGEAGILILKGQVPGPNKSFVKITDAKKLFGHSLISLNKD</sequence>
<dbReference type="InterPro" id="IPR000597">
    <property type="entry name" value="Ribosomal_uL3"/>
</dbReference>
<keyword evidence="4 8" id="KW-0689">Ribosomal protein</keyword>
<comment type="subcellular location">
    <subcellularLocation>
        <location evidence="1">Mitochondrion</location>
    </subcellularLocation>
</comment>
<keyword evidence="3" id="KW-0809">Transit peptide</keyword>
<dbReference type="InterPro" id="IPR019927">
    <property type="entry name" value="Ribosomal_uL3_bac/org-type"/>
</dbReference>
<evidence type="ECO:0000313" key="11">
    <source>
        <dbReference type="Proteomes" id="UP000095085"/>
    </source>
</evidence>
<dbReference type="PROSITE" id="PS00474">
    <property type="entry name" value="RIBOSOMAL_L3"/>
    <property type="match status" value="1"/>
</dbReference>
<keyword evidence="11" id="KW-1185">Reference proteome</keyword>
<accession>A0A1E4RMG4</accession>
<dbReference type="OrthoDB" id="274683at2759"/>
<keyword evidence="5" id="KW-0496">Mitochondrion</keyword>
<dbReference type="STRING" id="984485.A0A1E4RMG4"/>
<dbReference type="Pfam" id="PF00297">
    <property type="entry name" value="Ribosomal_L3"/>
    <property type="match status" value="1"/>
</dbReference>
<dbReference type="InterPro" id="IPR009000">
    <property type="entry name" value="Transl_B-barrel_sf"/>
</dbReference>
<gene>
    <name evidence="10" type="ORF">HYPBUDRAFT_119630</name>
</gene>